<proteinExistence type="predicted"/>
<sequence length="205" mass="22557">MPPHHLYNGMLKRVLGLMCADQMRLSQHSHFLELAACDEWLDISPQKHTLPKADEDNHDNVSDDDDDQPNDDEKESEVVTNHQRMSIWCASVAKDRLSMLCSHALGLLISPRKAQILYYNWSAIIISEAFDILDSDDQSMDTLTAMLLGFSVIPLNSASHIYGEARAETALPISSSRSTSTSSPSINSSSSLSPPLSLSLSSEGL</sequence>
<dbReference type="Proteomes" id="UP001175228">
    <property type="component" value="Unassembled WGS sequence"/>
</dbReference>
<evidence type="ECO:0000313" key="3">
    <source>
        <dbReference type="Proteomes" id="UP001175228"/>
    </source>
</evidence>
<evidence type="ECO:0000313" key="2">
    <source>
        <dbReference type="EMBL" id="KAK0479936.1"/>
    </source>
</evidence>
<name>A0AA39TCG7_9AGAR</name>
<dbReference type="AlphaFoldDB" id="A0AA39TCG7"/>
<feature type="region of interest" description="Disordered" evidence="1">
    <location>
        <begin position="48"/>
        <end position="79"/>
    </location>
</feature>
<evidence type="ECO:0000256" key="1">
    <source>
        <dbReference type="SAM" id="MobiDB-lite"/>
    </source>
</evidence>
<comment type="caution">
    <text evidence="2">The sequence shown here is derived from an EMBL/GenBank/DDBJ whole genome shotgun (WGS) entry which is preliminary data.</text>
</comment>
<dbReference type="EMBL" id="JAUEPU010000084">
    <property type="protein sequence ID" value="KAK0479936.1"/>
    <property type="molecule type" value="Genomic_DNA"/>
</dbReference>
<organism evidence="2 3">
    <name type="scientific">Armillaria luteobubalina</name>
    <dbReference type="NCBI Taxonomy" id="153913"/>
    <lineage>
        <taxon>Eukaryota</taxon>
        <taxon>Fungi</taxon>
        <taxon>Dikarya</taxon>
        <taxon>Basidiomycota</taxon>
        <taxon>Agaricomycotina</taxon>
        <taxon>Agaricomycetes</taxon>
        <taxon>Agaricomycetidae</taxon>
        <taxon>Agaricales</taxon>
        <taxon>Marasmiineae</taxon>
        <taxon>Physalacriaceae</taxon>
        <taxon>Armillaria</taxon>
    </lineage>
</organism>
<reference evidence="2" key="1">
    <citation type="submission" date="2023-06" db="EMBL/GenBank/DDBJ databases">
        <authorList>
            <consortium name="Lawrence Berkeley National Laboratory"/>
            <person name="Ahrendt S."/>
            <person name="Sahu N."/>
            <person name="Indic B."/>
            <person name="Wong-Bajracharya J."/>
            <person name="Merenyi Z."/>
            <person name="Ke H.-M."/>
            <person name="Monk M."/>
            <person name="Kocsube S."/>
            <person name="Drula E."/>
            <person name="Lipzen A."/>
            <person name="Balint B."/>
            <person name="Henrissat B."/>
            <person name="Andreopoulos B."/>
            <person name="Martin F.M."/>
            <person name="Harder C.B."/>
            <person name="Rigling D."/>
            <person name="Ford K.L."/>
            <person name="Foster G.D."/>
            <person name="Pangilinan J."/>
            <person name="Papanicolaou A."/>
            <person name="Barry K."/>
            <person name="LaButti K."/>
            <person name="Viragh M."/>
            <person name="Koriabine M."/>
            <person name="Yan M."/>
            <person name="Riley R."/>
            <person name="Champramary S."/>
            <person name="Plett K.L."/>
            <person name="Tsai I.J."/>
            <person name="Slot J."/>
            <person name="Sipos G."/>
            <person name="Plett J."/>
            <person name="Nagy L.G."/>
            <person name="Grigoriev I.V."/>
        </authorList>
    </citation>
    <scope>NUCLEOTIDE SEQUENCE</scope>
    <source>
        <strain evidence="2">HWK02</strain>
    </source>
</reference>
<gene>
    <name evidence="2" type="ORF">EDD18DRAFT_1363945</name>
</gene>
<accession>A0AA39TCG7</accession>
<feature type="region of interest" description="Disordered" evidence="1">
    <location>
        <begin position="173"/>
        <end position="205"/>
    </location>
</feature>
<feature type="compositionally biased region" description="Basic and acidic residues" evidence="1">
    <location>
        <begin position="51"/>
        <end position="61"/>
    </location>
</feature>
<protein>
    <submittedName>
        <fullName evidence="2">Uncharacterized protein</fullName>
    </submittedName>
</protein>
<feature type="compositionally biased region" description="Acidic residues" evidence="1">
    <location>
        <begin position="62"/>
        <end position="75"/>
    </location>
</feature>
<keyword evidence="3" id="KW-1185">Reference proteome</keyword>